<organism evidence="1">
    <name type="scientific">bioreactor metagenome</name>
    <dbReference type="NCBI Taxonomy" id="1076179"/>
    <lineage>
        <taxon>unclassified sequences</taxon>
        <taxon>metagenomes</taxon>
        <taxon>ecological metagenomes</taxon>
    </lineage>
</organism>
<evidence type="ECO:0000313" key="1">
    <source>
        <dbReference type="EMBL" id="MPM84335.1"/>
    </source>
</evidence>
<reference evidence="1" key="1">
    <citation type="submission" date="2019-08" db="EMBL/GenBank/DDBJ databases">
        <authorList>
            <person name="Kucharzyk K."/>
            <person name="Murdoch R.W."/>
            <person name="Higgins S."/>
            <person name="Loffler F."/>
        </authorList>
    </citation>
    <scope>NUCLEOTIDE SEQUENCE</scope>
</reference>
<comment type="caution">
    <text evidence="1">The sequence shown here is derived from an EMBL/GenBank/DDBJ whole genome shotgun (WGS) entry which is preliminary data.</text>
</comment>
<accession>A0A645D540</accession>
<proteinExistence type="predicted"/>
<name>A0A645D540_9ZZZZ</name>
<protein>
    <submittedName>
        <fullName evidence="1">Uncharacterized protein</fullName>
    </submittedName>
</protein>
<dbReference type="EMBL" id="VSSQ01032907">
    <property type="protein sequence ID" value="MPM84335.1"/>
    <property type="molecule type" value="Genomic_DNA"/>
</dbReference>
<gene>
    <name evidence="1" type="ORF">SDC9_131406</name>
</gene>
<sequence length="94" mass="10214">MLSESSVAFLLNVLAWLAQTGVSIEGKIANTTVFPLKSENFTSLPPLSATVKSGAKSPTFISSPKRVNALPLTETLFLISFVSKSFISCYFYFN</sequence>
<dbReference type="AlphaFoldDB" id="A0A645D540"/>